<dbReference type="InterPro" id="IPR036397">
    <property type="entry name" value="RNaseH_sf"/>
</dbReference>
<dbReference type="InterPro" id="IPR044730">
    <property type="entry name" value="RNase_H-like_dom_plant"/>
</dbReference>
<dbReference type="PANTHER" id="PTHR34023">
    <property type="entry name" value="RNASE H DOMAIN-CONTAINING PROTEIN"/>
    <property type="match status" value="1"/>
</dbReference>
<protein>
    <submittedName>
        <fullName evidence="2">Replication protein A1-like protein</fullName>
    </submittedName>
</protein>
<dbReference type="CDD" id="cd06222">
    <property type="entry name" value="RNase_H_like"/>
    <property type="match status" value="1"/>
</dbReference>
<dbReference type="EMBL" id="LXQA010045411">
    <property type="protein sequence ID" value="MCI01164.1"/>
    <property type="molecule type" value="Genomic_DNA"/>
</dbReference>
<dbReference type="PANTHER" id="PTHR34023:SF5">
    <property type="entry name" value="RNASE H TYPE-1 DOMAIN-CONTAINING PROTEIN"/>
    <property type="match status" value="1"/>
</dbReference>
<dbReference type="GO" id="GO:0004523">
    <property type="term" value="F:RNA-DNA hybrid ribonuclease activity"/>
    <property type="evidence" value="ECO:0007669"/>
    <property type="project" value="InterPro"/>
</dbReference>
<keyword evidence="3" id="KW-1185">Reference proteome</keyword>
<comment type="caution">
    <text evidence="2">The sequence shown here is derived from an EMBL/GenBank/DDBJ whole genome shotgun (WGS) entry which is preliminary data.</text>
</comment>
<evidence type="ECO:0000313" key="2">
    <source>
        <dbReference type="EMBL" id="MCI01164.1"/>
    </source>
</evidence>
<reference evidence="2 3" key="1">
    <citation type="journal article" date="2018" name="Front. Plant Sci.">
        <title>Red Clover (Trifolium pratense) and Zigzag Clover (T. medium) - A Picture of Genomic Similarities and Differences.</title>
        <authorList>
            <person name="Dluhosova J."/>
            <person name="Istvanek J."/>
            <person name="Nedelnik J."/>
            <person name="Repkova J."/>
        </authorList>
    </citation>
    <scope>NUCLEOTIDE SEQUENCE [LARGE SCALE GENOMIC DNA]</scope>
    <source>
        <strain evidence="3">cv. 10/8</strain>
        <tissue evidence="2">Leaf</tissue>
    </source>
</reference>
<dbReference type="InterPro" id="IPR002156">
    <property type="entry name" value="RNaseH_domain"/>
</dbReference>
<dbReference type="Pfam" id="PF13456">
    <property type="entry name" value="RVT_3"/>
    <property type="match status" value="1"/>
</dbReference>
<feature type="non-terminal residue" evidence="2">
    <location>
        <position position="1"/>
    </location>
</feature>
<dbReference type="GO" id="GO:0003676">
    <property type="term" value="F:nucleic acid binding"/>
    <property type="evidence" value="ECO:0007669"/>
    <property type="project" value="InterPro"/>
</dbReference>
<evidence type="ECO:0000313" key="3">
    <source>
        <dbReference type="Proteomes" id="UP000265520"/>
    </source>
</evidence>
<dbReference type="Gene3D" id="3.30.420.10">
    <property type="entry name" value="Ribonuclease H-like superfamily/Ribonuclease H"/>
    <property type="match status" value="1"/>
</dbReference>
<sequence length="182" mass="20480">RLQEETFLHCHGFIQDSSDILLVELYAIFHGLTLAKNIDIDEFVCYSDSLQCINLIKDPSLPFHAPTVLIQDIKDLISHINVTICHTLREGNYCADFFAKLGASSNNDLLIHAPPPPKRHSGSSPERCVWNLFPSGITLEDQTLSLQSLVDHRFPSELTYEEMIKYKITIMAGSTVVLLVLL</sequence>
<feature type="domain" description="RNase H type-1" evidence="1">
    <location>
        <begin position="11"/>
        <end position="101"/>
    </location>
</feature>
<evidence type="ECO:0000259" key="1">
    <source>
        <dbReference type="Pfam" id="PF13456"/>
    </source>
</evidence>
<dbReference type="AlphaFoldDB" id="A0A392NP62"/>
<accession>A0A392NP62</accession>
<dbReference type="Proteomes" id="UP000265520">
    <property type="component" value="Unassembled WGS sequence"/>
</dbReference>
<organism evidence="2 3">
    <name type="scientific">Trifolium medium</name>
    <dbReference type="NCBI Taxonomy" id="97028"/>
    <lineage>
        <taxon>Eukaryota</taxon>
        <taxon>Viridiplantae</taxon>
        <taxon>Streptophyta</taxon>
        <taxon>Embryophyta</taxon>
        <taxon>Tracheophyta</taxon>
        <taxon>Spermatophyta</taxon>
        <taxon>Magnoliopsida</taxon>
        <taxon>eudicotyledons</taxon>
        <taxon>Gunneridae</taxon>
        <taxon>Pentapetalae</taxon>
        <taxon>rosids</taxon>
        <taxon>fabids</taxon>
        <taxon>Fabales</taxon>
        <taxon>Fabaceae</taxon>
        <taxon>Papilionoideae</taxon>
        <taxon>50 kb inversion clade</taxon>
        <taxon>NPAAA clade</taxon>
        <taxon>Hologalegina</taxon>
        <taxon>IRL clade</taxon>
        <taxon>Trifolieae</taxon>
        <taxon>Trifolium</taxon>
    </lineage>
</organism>
<dbReference type="InterPro" id="IPR012337">
    <property type="entry name" value="RNaseH-like_sf"/>
</dbReference>
<proteinExistence type="predicted"/>
<dbReference type="SUPFAM" id="SSF53098">
    <property type="entry name" value="Ribonuclease H-like"/>
    <property type="match status" value="1"/>
</dbReference>
<name>A0A392NP62_9FABA</name>